<gene>
    <name evidence="2" type="ORF">ThimaDRAFT_0357</name>
</gene>
<reference evidence="2 3" key="1">
    <citation type="submission" date="2011-06" db="EMBL/GenBank/DDBJ databases">
        <title>The draft genome of Thiocapsa marina 5811.</title>
        <authorList>
            <consortium name="US DOE Joint Genome Institute (JGI-PGF)"/>
            <person name="Lucas S."/>
            <person name="Han J."/>
            <person name="Cheng J.-F."/>
            <person name="Goodwin L."/>
            <person name="Pitluck S."/>
            <person name="Peters L."/>
            <person name="Land M.L."/>
            <person name="Hauser L."/>
            <person name="Vogl K."/>
            <person name="Liu Z."/>
            <person name="Imhoff J."/>
            <person name="Thiel V."/>
            <person name="Frigaard N.-U."/>
            <person name="Bryant D."/>
            <person name="Woyke T.J."/>
        </authorList>
    </citation>
    <scope>NUCLEOTIDE SEQUENCE [LARGE SCALE GENOMIC DNA]</scope>
    <source>
        <strain evidence="2 3">5811</strain>
    </source>
</reference>
<dbReference type="Proteomes" id="UP000005459">
    <property type="component" value="Unassembled WGS sequence"/>
</dbReference>
<protein>
    <submittedName>
        <fullName evidence="2">Uncharacterized protein</fullName>
    </submittedName>
</protein>
<name>F9U606_9GAMM</name>
<dbReference type="AlphaFoldDB" id="F9U606"/>
<evidence type="ECO:0000313" key="2">
    <source>
        <dbReference type="EMBL" id="EGV20579.1"/>
    </source>
</evidence>
<dbReference type="EMBL" id="AFWV01000001">
    <property type="protein sequence ID" value="EGV20579.1"/>
    <property type="molecule type" value="Genomic_DNA"/>
</dbReference>
<proteinExistence type="predicted"/>
<keyword evidence="3" id="KW-1185">Reference proteome</keyword>
<organism evidence="2 3">
    <name type="scientific">Thiocapsa marina 5811</name>
    <dbReference type="NCBI Taxonomy" id="768671"/>
    <lineage>
        <taxon>Bacteria</taxon>
        <taxon>Pseudomonadati</taxon>
        <taxon>Pseudomonadota</taxon>
        <taxon>Gammaproteobacteria</taxon>
        <taxon>Chromatiales</taxon>
        <taxon>Chromatiaceae</taxon>
        <taxon>Thiocapsa</taxon>
    </lineage>
</organism>
<evidence type="ECO:0000256" key="1">
    <source>
        <dbReference type="SAM" id="Phobius"/>
    </source>
</evidence>
<evidence type="ECO:0000313" key="3">
    <source>
        <dbReference type="Proteomes" id="UP000005459"/>
    </source>
</evidence>
<accession>F9U606</accession>
<keyword evidence="1" id="KW-1133">Transmembrane helix</keyword>
<sequence length="51" mass="5742">MGFAALDLDRNRDVGAERMGFAALYPSYALLGFLAPNLLPVIIWNSHEYRD</sequence>
<keyword evidence="1" id="KW-0472">Membrane</keyword>
<keyword evidence="1" id="KW-0812">Transmembrane</keyword>
<feature type="transmembrane region" description="Helical" evidence="1">
    <location>
        <begin position="21"/>
        <end position="44"/>
    </location>
</feature>